<protein>
    <submittedName>
        <fullName evidence="3">Cupin domain-containing protein</fullName>
    </submittedName>
</protein>
<gene>
    <name evidence="3" type="ORF">SAMN04488008_106101</name>
</gene>
<keyword evidence="1" id="KW-0479">Metal-binding</keyword>
<dbReference type="InterPro" id="IPR051610">
    <property type="entry name" value="GPI/OXD"/>
</dbReference>
<evidence type="ECO:0000313" key="4">
    <source>
        <dbReference type="Proteomes" id="UP000198990"/>
    </source>
</evidence>
<name>A0A1H7TPF8_9FLAO</name>
<dbReference type="AlphaFoldDB" id="A0A1H7TPF8"/>
<dbReference type="Gene3D" id="2.60.120.10">
    <property type="entry name" value="Jelly Rolls"/>
    <property type="match status" value="1"/>
</dbReference>
<accession>A0A1H7TPF8</accession>
<dbReference type="RefSeq" id="WP_091625319.1">
    <property type="nucleotide sequence ID" value="NZ_FNZN01000006.1"/>
</dbReference>
<dbReference type="GO" id="GO:0046872">
    <property type="term" value="F:metal ion binding"/>
    <property type="evidence" value="ECO:0007669"/>
    <property type="project" value="UniProtKB-KW"/>
</dbReference>
<dbReference type="InterPro" id="IPR014710">
    <property type="entry name" value="RmlC-like_jellyroll"/>
</dbReference>
<evidence type="ECO:0000256" key="1">
    <source>
        <dbReference type="ARBA" id="ARBA00022723"/>
    </source>
</evidence>
<dbReference type="Proteomes" id="UP000198990">
    <property type="component" value="Unassembled WGS sequence"/>
</dbReference>
<dbReference type="PANTHER" id="PTHR35848:SF6">
    <property type="entry name" value="CUPIN TYPE-2 DOMAIN-CONTAINING PROTEIN"/>
    <property type="match status" value="1"/>
</dbReference>
<evidence type="ECO:0000313" key="3">
    <source>
        <dbReference type="EMBL" id="SEL86435.1"/>
    </source>
</evidence>
<dbReference type="SUPFAM" id="SSF51182">
    <property type="entry name" value="RmlC-like cupins"/>
    <property type="match status" value="1"/>
</dbReference>
<dbReference type="InterPro" id="IPR013096">
    <property type="entry name" value="Cupin_2"/>
</dbReference>
<keyword evidence="4" id="KW-1185">Reference proteome</keyword>
<dbReference type="OrthoDB" id="9811153at2"/>
<dbReference type="PANTHER" id="PTHR35848">
    <property type="entry name" value="OXALATE-BINDING PROTEIN"/>
    <property type="match status" value="1"/>
</dbReference>
<dbReference type="EMBL" id="FNZN01000006">
    <property type="protein sequence ID" value="SEL86435.1"/>
    <property type="molecule type" value="Genomic_DNA"/>
</dbReference>
<sequence length="112" mass="12738">MKIVNWNELPELGVSHNPEIKKRTLIGYNEIPQLMMYGTAVLKPGQEVEIHKHETMFEVFHIQSGKAIFTISDKAYEVGPGHCITIEPGELHAQRNPFNIDVSWTYFGIATD</sequence>
<proteinExistence type="predicted"/>
<dbReference type="STRING" id="228957.SAMN04488008_106101"/>
<reference evidence="4" key="1">
    <citation type="submission" date="2016-10" db="EMBL/GenBank/DDBJ databases">
        <authorList>
            <person name="Varghese N."/>
            <person name="Submissions S."/>
        </authorList>
    </citation>
    <scope>NUCLEOTIDE SEQUENCE [LARGE SCALE GENOMIC DNA]</scope>
    <source>
        <strain evidence="4">DSM 16471</strain>
    </source>
</reference>
<organism evidence="3 4">
    <name type="scientific">Maribacter orientalis</name>
    <dbReference type="NCBI Taxonomy" id="228957"/>
    <lineage>
        <taxon>Bacteria</taxon>
        <taxon>Pseudomonadati</taxon>
        <taxon>Bacteroidota</taxon>
        <taxon>Flavobacteriia</taxon>
        <taxon>Flavobacteriales</taxon>
        <taxon>Flavobacteriaceae</taxon>
        <taxon>Maribacter</taxon>
    </lineage>
</organism>
<dbReference type="Pfam" id="PF07883">
    <property type="entry name" value="Cupin_2"/>
    <property type="match status" value="1"/>
</dbReference>
<dbReference type="InterPro" id="IPR011051">
    <property type="entry name" value="RmlC_Cupin_sf"/>
</dbReference>
<evidence type="ECO:0000259" key="2">
    <source>
        <dbReference type="Pfam" id="PF07883"/>
    </source>
</evidence>
<feature type="domain" description="Cupin type-2" evidence="2">
    <location>
        <begin position="40"/>
        <end position="104"/>
    </location>
</feature>